<dbReference type="GO" id="GO:0031418">
    <property type="term" value="F:L-ascorbic acid binding"/>
    <property type="evidence" value="ECO:0007669"/>
    <property type="project" value="InterPro"/>
</dbReference>
<feature type="domain" description="Fe2OG dioxygenase" evidence="7">
    <location>
        <begin position="323"/>
        <end position="427"/>
    </location>
</feature>
<evidence type="ECO:0000256" key="2">
    <source>
        <dbReference type="ARBA" id="ARBA00022723"/>
    </source>
</evidence>
<dbReference type="InterPro" id="IPR045054">
    <property type="entry name" value="P4HA-like"/>
</dbReference>
<evidence type="ECO:0000256" key="1">
    <source>
        <dbReference type="ARBA" id="ARBA00001961"/>
    </source>
</evidence>
<keyword evidence="5" id="KW-0408">Iron</keyword>
<keyword evidence="4" id="KW-0560">Oxidoreductase</keyword>
<dbReference type="GO" id="GO:0005506">
    <property type="term" value="F:iron ion binding"/>
    <property type="evidence" value="ECO:0007669"/>
    <property type="project" value="InterPro"/>
</dbReference>
<keyword evidence="2" id="KW-0479">Metal-binding</keyword>
<evidence type="ECO:0000313" key="8">
    <source>
        <dbReference type="EMBL" id="KAK1740707.1"/>
    </source>
</evidence>
<comment type="cofactor">
    <cofactor evidence="1">
        <name>L-ascorbate</name>
        <dbReference type="ChEBI" id="CHEBI:38290"/>
    </cofactor>
</comment>
<dbReference type="Pfam" id="PF13640">
    <property type="entry name" value="2OG-FeII_Oxy_3"/>
    <property type="match status" value="1"/>
</dbReference>
<evidence type="ECO:0000256" key="5">
    <source>
        <dbReference type="ARBA" id="ARBA00023004"/>
    </source>
</evidence>
<keyword evidence="6" id="KW-0732">Signal</keyword>
<evidence type="ECO:0000313" key="9">
    <source>
        <dbReference type="Proteomes" id="UP001224775"/>
    </source>
</evidence>
<sequence length="800" mass="90717">MKVKLSVLLLSLVLLVSTLGGVAQTCANGDDTCRANIDTQKQASDPRRTITIDNLSKYRADIHYDDGRFGKIIQTVTSKGGSPNPISTFVGHRFFVTMHGVREGLVDPTTDEQIFFTVGGDELNDKFIIPKEATTSKTRCKDRYPVCKKEAARGECTNNPGWMIVNCCQSCEEKEGYGHLIDSEVRCTRERLNATKAAFDVGSLDDLFTRWATEEAFVQYEPNVISSPGKTHGAEHDGPWILTFDSFVDDEEIEALLKGAEYGGFERSTDQGNIIASSGEKEKVVSTSRTSSNAWCRRECEIMPGVKRVSNRIEEITGIPQGNYESFQILKYEVGEFYRRHHDSSGKNKNMSGHRILTVFLYLNDVEEGGETAFTDLGISVKPKKGRALIWPSVLNDDPDSWDSRTYHEARAVVKGTKYAANHWIHHNPNIDLPLQESNNDLSRITTEKKKSEKKLRPCYITVENKADYHYEVIESAIMQFPLPWDTFNCSKEDTIADVALAQQHRWAKNELEPWQNYFETHLAGTTRPRTNGDGAVIHFGSIQNYMNYSRAYDAYIGVSCDSFDWLRQLSKGPNQYCVLHGTVDKKIMQGRKKSLWEQHKERVCWVSPMHPCYFIPSDLPQFKPENFRKGDKLRLCLKASTPTTSLRYVDEGVKRLQQSGEPNIEIITMGRLMPIMSEAFPSISHLVTQGYEPDYYKFEEMMSKCHVLLPLIHPWEEPGKKYFPWSGAGKLSGYMSQAIGLKLPLLVQEEIKELYKEHLVDAPVWSYTTQNMSDTRSFVDAFGAMVKELPGYLVNTSAE</sequence>
<dbReference type="AlphaFoldDB" id="A0AAD8Y823"/>
<evidence type="ECO:0000256" key="6">
    <source>
        <dbReference type="SAM" id="SignalP"/>
    </source>
</evidence>
<proteinExistence type="predicted"/>
<dbReference type="InterPro" id="IPR005123">
    <property type="entry name" value="Oxoglu/Fe-dep_dioxygenase_dom"/>
</dbReference>
<keyword evidence="9" id="KW-1185">Reference proteome</keyword>
<dbReference type="PROSITE" id="PS51471">
    <property type="entry name" value="FE2OG_OXY"/>
    <property type="match status" value="1"/>
</dbReference>
<protein>
    <submittedName>
        <fullName evidence="8">Prolyl 4-hydroxylase alpha subunit-like protein</fullName>
    </submittedName>
</protein>
<evidence type="ECO:0000256" key="4">
    <source>
        <dbReference type="ARBA" id="ARBA00023002"/>
    </source>
</evidence>
<keyword evidence="3" id="KW-0223">Dioxygenase</keyword>
<gene>
    <name evidence="8" type="ORF">QTG54_008802</name>
</gene>
<accession>A0AAD8Y823</accession>
<comment type="caution">
    <text evidence="8">The sequence shown here is derived from an EMBL/GenBank/DDBJ whole genome shotgun (WGS) entry which is preliminary data.</text>
</comment>
<feature type="chain" id="PRO_5041952142" evidence="6">
    <location>
        <begin position="24"/>
        <end position="800"/>
    </location>
</feature>
<evidence type="ECO:0000259" key="7">
    <source>
        <dbReference type="PROSITE" id="PS51471"/>
    </source>
</evidence>
<evidence type="ECO:0000256" key="3">
    <source>
        <dbReference type="ARBA" id="ARBA00022964"/>
    </source>
</evidence>
<dbReference type="SMART" id="SM00702">
    <property type="entry name" value="P4Hc"/>
    <property type="match status" value="1"/>
</dbReference>
<dbReference type="InterPro" id="IPR044862">
    <property type="entry name" value="Pro_4_hyd_alph_FE2OG_OXY"/>
</dbReference>
<dbReference type="PANTHER" id="PTHR10869:SF233">
    <property type="entry name" value="FE2OG DIOXYGENASE DOMAIN-CONTAINING PROTEIN"/>
    <property type="match status" value="1"/>
</dbReference>
<organism evidence="8 9">
    <name type="scientific">Skeletonema marinoi</name>
    <dbReference type="NCBI Taxonomy" id="267567"/>
    <lineage>
        <taxon>Eukaryota</taxon>
        <taxon>Sar</taxon>
        <taxon>Stramenopiles</taxon>
        <taxon>Ochrophyta</taxon>
        <taxon>Bacillariophyta</taxon>
        <taxon>Coscinodiscophyceae</taxon>
        <taxon>Thalassiosirophycidae</taxon>
        <taxon>Thalassiosirales</taxon>
        <taxon>Skeletonemataceae</taxon>
        <taxon>Skeletonema</taxon>
        <taxon>Skeletonema marinoi-dohrnii complex</taxon>
    </lineage>
</organism>
<name>A0AAD8Y823_9STRA</name>
<dbReference type="Gene3D" id="2.60.120.620">
    <property type="entry name" value="q2cbj1_9rhob like domain"/>
    <property type="match status" value="1"/>
</dbReference>
<feature type="signal peptide" evidence="6">
    <location>
        <begin position="1"/>
        <end position="23"/>
    </location>
</feature>
<dbReference type="Proteomes" id="UP001224775">
    <property type="component" value="Unassembled WGS sequence"/>
</dbReference>
<dbReference type="GO" id="GO:0005783">
    <property type="term" value="C:endoplasmic reticulum"/>
    <property type="evidence" value="ECO:0007669"/>
    <property type="project" value="TreeGrafter"/>
</dbReference>
<dbReference type="PANTHER" id="PTHR10869">
    <property type="entry name" value="PROLYL 4-HYDROXYLASE ALPHA SUBUNIT"/>
    <property type="match status" value="1"/>
</dbReference>
<dbReference type="InterPro" id="IPR006620">
    <property type="entry name" value="Pro_4_hyd_alph"/>
</dbReference>
<dbReference type="EMBL" id="JATAAI010000015">
    <property type="protein sequence ID" value="KAK1740707.1"/>
    <property type="molecule type" value="Genomic_DNA"/>
</dbReference>
<dbReference type="GO" id="GO:0004656">
    <property type="term" value="F:procollagen-proline 4-dioxygenase activity"/>
    <property type="evidence" value="ECO:0007669"/>
    <property type="project" value="TreeGrafter"/>
</dbReference>
<reference evidence="8" key="1">
    <citation type="submission" date="2023-06" db="EMBL/GenBank/DDBJ databases">
        <title>Survivors Of The Sea: Transcriptome response of Skeletonema marinoi to long-term dormancy.</title>
        <authorList>
            <person name="Pinder M.I.M."/>
            <person name="Kourtchenko O."/>
            <person name="Robertson E.K."/>
            <person name="Larsson T."/>
            <person name="Maumus F."/>
            <person name="Osuna-Cruz C.M."/>
            <person name="Vancaester E."/>
            <person name="Stenow R."/>
            <person name="Vandepoele K."/>
            <person name="Ploug H."/>
            <person name="Bruchert V."/>
            <person name="Godhe A."/>
            <person name="Topel M."/>
        </authorList>
    </citation>
    <scope>NUCLEOTIDE SEQUENCE</scope>
    <source>
        <strain evidence="8">R05AC</strain>
    </source>
</reference>
<dbReference type="FunFam" id="2.60.120.620:FF:000031">
    <property type="entry name" value="Predicted protein"/>
    <property type="match status" value="1"/>
</dbReference>